<dbReference type="EMBL" id="JBICBT010001381">
    <property type="protein sequence ID" value="KAL3070449.1"/>
    <property type="molecule type" value="Genomic_DNA"/>
</dbReference>
<dbReference type="Proteomes" id="UP001620626">
    <property type="component" value="Unassembled WGS sequence"/>
</dbReference>
<evidence type="ECO:0000256" key="2">
    <source>
        <dbReference type="SAM" id="Phobius"/>
    </source>
</evidence>
<evidence type="ECO:0000256" key="1">
    <source>
        <dbReference type="SAM" id="MobiDB-lite"/>
    </source>
</evidence>
<feature type="transmembrane region" description="Helical" evidence="2">
    <location>
        <begin position="79"/>
        <end position="97"/>
    </location>
</feature>
<feature type="region of interest" description="Disordered" evidence="1">
    <location>
        <begin position="116"/>
        <end position="173"/>
    </location>
</feature>
<sequence>MGQQSVSVGTIFVQIVQQAMDEDEEEEKKTMMMMRRMLGDEALGLFNACLYCCCCFCLLVGLASNFVATNACYTNANIGILYLVLLLVLLRVVAFGWSKRCAPSVGRSVAGIAAGEGGGGGDSEEDGPAGNGAGEDESKQSTQSMGREEGTAQQQQAQIGGGGGERPGAPIAFCRRRPSAVLLAQ</sequence>
<proteinExistence type="predicted"/>
<name>A0ABD2HSH2_9BILA</name>
<gene>
    <name evidence="3" type="ORF">niasHT_032239</name>
</gene>
<organism evidence="3 4">
    <name type="scientific">Heterodera trifolii</name>
    <dbReference type="NCBI Taxonomy" id="157864"/>
    <lineage>
        <taxon>Eukaryota</taxon>
        <taxon>Metazoa</taxon>
        <taxon>Ecdysozoa</taxon>
        <taxon>Nematoda</taxon>
        <taxon>Chromadorea</taxon>
        <taxon>Rhabditida</taxon>
        <taxon>Tylenchina</taxon>
        <taxon>Tylenchomorpha</taxon>
        <taxon>Tylenchoidea</taxon>
        <taxon>Heteroderidae</taxon>
        <taxon>Heteroderinae</taxon>
        <taxon>Heterodera</taxon>
    </lineage>
</organism>
<evidence type="ECO:0000313" key="3">
    <source>
        <dbReference type="EMBL" id="KAL3070449.1"/>
    </source>
</evidence>
<keyword evidence="2" id="KW-0812">Transmembrane</keyword>
<dbReference type="AlphaFoldDB" id="A0ABD2HSH2"/>
<comment type="caution">
    <text evidence="3">The sequence shown here is derived from an EMBL/GenBank/DDBJ whole genome shotgun (WGS) entry which is preliminary data.</text>
</comment>
<keyword evidence="2" id="KW-0472">Membrane</keyword>
<accession>A0ABD2HSH2</accession>
<reference evidence="3 4" key="1">
    <citation type="submission" date="2024-10" db="EMBL/GenBank/DDBJ databases">
        <authorList>
            <person name="Kim D."/>
        </authorList>
    </citation>
    <scope>NUCLEOTIDE SEQUENCE [LARGE SCALE GENOMIC DNA]</scope>
    <source>
        <strain evidence="3">BH-2024</strain>
    </source>
</reference>
<feature type="transmembrane region" description="Helical" evidence="2">
    <location>
        <begin position="42"/>
        <end position="67"/>
    </location>
</feature>
<keyword evidence="2" id="KW-1133">Transmembrane helix</keyword>
<protein>
    <submittedName>
        <fullName evidence="3">Uncharacterized protein</fullName>
    </submittedName>
</protein>
<evidence type="ECO:0000313" key="4">
    <source>
        <dbReference type="Proteomes" id="UP001620626"/>
    </source>
</evidence>
<keyword evidence="4" id="KW-1185">Reference proteome</keyword>